<keyword evidence="4" id="KW-0963">Cytoplasm</keyword>
<evidence type="ECO:0000313" key="15">
    <source>
        <dbReference type="EMBL" id="KAG2179392.1"/>
    </source>
</evidence>
<dbReference type="GO" id="GO:0005688">
    <property type="term" value="C:U6 snRNP"/>
    <property type="evidence" value="ECO:0007669"/>
    <property type="project" value="TreeGrafter"/>
</dbReference>
<dbReference type="InterPro" id="IPR047575">
    <property type="entry name" value="Sm"/>
</dbReference>
<comment type="caution">
    <text evidence="15">The sequence shown here is derived from an EMBL/GenBank/DDBJ whole genome shotgun (WGS) entry which is preliminary data.</text>
</comment>
<dbReference type="GO" id="GO:0005730">
    <property type="term" value="C:nucleolus"/>
    <property type="evidence" value="ECO:0007669"/>
    <property type="project" value="TreeGrafter"/>
</dbReference>
<evidence type="ECO:0000256" key="7">
    <source>
        <dbReference type="ARBA" id="ARBA00022694"/>
    </source>
</evidence>
<dbReference type="GO" id="GO:0030490">
    <property type="term" value="P:maturation of SSU-rRNA"/>
    <property type="evidence" value="ECO:0007669"/>
    <property type="project" value="TreeGrafter"/>
</dbReference>
<dbReference type="GO" id="GO:0008033">
    <property type="term" value="P:tRNA processing"/>
    <property type="evidence" value="ECO:0007669"/>
    <property type="project" value="UniProtKB-KW"/>
</dbReference>
<keyword evidence="10 13" id="KW-0508">mRNA splicing</keyword>
<protein>
    <recommendedName>
        <fullName evidence="14">Sm domain-containing protein</fullName>
    </recommendedName>
</protein>
<evidence type="ECO:0000256" key="8">
    <source>
        <dbReference type="ARBA" id="ARBA00022728"/>
    </source>
</evidence>
<dbReference type="CDD" id="cd01726">
    <property type="entry name" value="LSm6"/>
    <property type="match status" value="1"/>
</dbReference>
<dbReference type="GO" id="GO:0000398">
    <property type="term" value="P:mRNA splicing, via spliceosome"/>
    <property type="evidence" value="ECO:0007669"/>
    <property type="project" value="InterPro"/>
</dbReference>
<dbReference type="GO" id="GO:0046540">
    <property type="term" value="C:U4/U6 x U5 tri-snRNP complex"/>
    <property type="evidence" value="ECO:0007669"/>
    <property type="project" value="TreeGrafter"/>
</dbReference>
<dbReference type="Proteomes" id="UP000612746">
    <property type="component" value="Unassembled WGS sequence"/>
</dbReference>
<evidence type="ECO:0000259" key="14">
    <source>
        <dbReference type="PROSITE" id="PS52002"/>
    </source>
</evidence>
<name>A0A8H7UF69_9FUNG</name>
<comment type="subcellular location">
    <subcellularLocation>
        <location evidence="2">Cytoplasm</location>
    </subcellularLocation>
    <subcellularLocation>
        <location evidence="1 13">Nucleus</location>
    </subcellularLocation>
</comment>
<keyword evidence="12 13" id="KW-0687">Ribonucleoprotein</keyword>
<dbReference type="InterPro" id="IPR001163">
    <property type="entry name" value="Sm_dom_euk/arc"/>
</dbReference>
<dbReference type="OrthoDB" id="268799at2759"/>
<dbReference type="InterPro" id="IPR010920">
    <property type="entry name" value="LSM_dom_sf"/>
</dbReference>
<keyword evidence="7" id="KW-0819">tRNA processing</keyword>
<dbReference type="PANTHER" id="PTHR11021:SF1">
    <property type="entry name" value="U6 SNRNA-ASSOCIATED SM-LIKE PROTEIN LSM6"/>
    <property type="match status" value="1"/>
</dbReference>
<keyword evidence="8 13" id="KW-0747">Spliceosome</keyword>
<dbReference type="EMBL" id="JAEPRA010000010">
    <property type="protein sequence ID" value="KAG2179392.1"/>
    <property type="molecule type" value="Genomic_DNA"/>
</dbReference>
<keyword evidence="5" id="KW-0698">rRNA processing</keyword>
<dbReference type="InterPro" id="IPR016487">
    <property type="entry name" value="Lsm6/sSmF"/>
</dbReference>
<keyword evidence="16" id="KW-1185">Reference proteome</keyword>
<sequence length="107" mass="11591">MEGKPQSSSRTPSDFLNSVIGRQVLVKLNSGIDYKGVLACLDGYMNIALENTEEYVDGKLKNSYGDTFIRGNNGMISRNGVLSCRDPVTDTTFALSTVLYISAAKST</sequence>
<evidence type="ECO:0000256" key="12">
    <source>
        <dbReference type="ARBA" id="ARBA00023274"/>
    </source>
</evidence>
<dbReference type="PROSITE" id="PS52002">
    <property type="entry name" value="SM"/>
    <property type="match status" value="1"/>
</dbReference>
<dbReference type="AlphaFoldDB" id="A0A8H7UF69"/>
<dbReference type="SMART" id="SM00651">
    <property type="entry name" value="Sm"/>
    <property type="match status" value="1"/>
</dbReference>
<evidence type="ECO:0000256" key="2">
    <source>
        <dbReference type="ARBA" id="ARBA00004496"/>
    </source>
</evidence>
<dbReference type="GO" id="GO:0005732">
    <property type="term" value="C:sno(s)RNA-containing ribonucleoprotein complex"/>
    <property type="evidence" value="ECO:0007669"/>
    <property type="project" value="TreeGrafter"/>
</dbReference>
<reference evidence="15" key="1">
    <citation type="submission" date="2020-12" db="EMBL/GenBank/DDBJ databases">
        <title>Metabolic potential, ecology and presence of endohyphal bacteria is reflected in genomic diversity of Mucoromycotina.</title>
        <authorList>
            <person name="Muszewska A."/>
            <person name="Okrasinska A."/>
            <person name="Steczkiewicz K."/>
            <person name="Drgas O."/>
            <person name="Orlowska M."/>
            <person name="Perlinska-Lenart U."/>
            <person name="Aleksandrzak-Piekarczyk T."/>
            <person name="Szatraj K."/>
            <person name="Zielenkiewicz U."/>
            <person name="Pilsyk S."/>
            <person name="Malc E."/>
            <person name="Mieczkowski P."/>
            <person name="Kruszewska J.S."/>
            <person name="Biernat P."/>
            <person name="Pawlowska J."/>
        </authorList>
    </citation>
    <scope>NUCLEOTIDE SEQUENCE</scope>
    <source>
        <strain evidence="15">WA0000051536</strain>
    </source>
</reference>
<dbReference type="Pfam" id="PF01423">
    <property type="entry name" value="LSM"/>
    <property type="match status" value="1"/>
</dbReference>
<evidence type="ECO:0000256" key="5">
    <source>
        <dbReference type="ARBA" id="ARBA00022552"/>
    </source>
</evidence>
<evidence type="ECO:0000256" key="11">
    <source>
        <dbReference type="ARBA" id="ARBA00023242"/>
    </source>
</evidence>
<comment type="similarity">
    <text evidence="3 13">Belongs to the snRNP Sm proteins family. SmF/LSm6 subfamily.</text>
</comment>
<evidence type="ECO:0000313" key="16">
    <source>
        <dbReference type="Proteomes" id="UP000612746"/>
    </source>
</evidence>
<evidence type="ECO:0000256" key="10">
    <source>
        <dbReference type="ARBA" id="ARBA00023187"/>
    </source>
</evidence>
<organism evidence="15 16">
    <name type="scientific">Umbelopsis vinacea</name>
    <dbReference type="NCBI Taxonomy" id="44442"/>
    <lineage>
        <taxon>Eukaryota</taxon>
        <taxon>Fungi</taxon>
        <taxon>Fungi incertae sedis</taxon>
        <taxon>Mucoromycota</taxon>
        <taxon>Mucoromycotina</taxon>
        <taxon>Umbelopsidomycetes</taxon>
        <taxon>Umbelopsidales</taxon>
        <taxon>Umbelopsidaceae</taxon>
        <taxon>Umbelopsis</taxon>
    </lineage>
</organism>
<dbReference type="Gene3D" id="2.30.30.100">
    <property type="match status" value="1"/>
</dbReference>
<dbReference type="SUPFAM" id="SSF50182">
    <property type="entry name" value="Sm-like ribonucleoproteins"/>
    <property type="match status" value="1"/>
</dbReference>
<dbReference type="GO" id="GO:0003723">
    <property type="term" value="F:RNA binding"/>
    <property type="evidence" value="ECO:0007669"/>
    <property type="project" value="UniProtKB-UniRule"/>
</dbReference>
<proteinExistence type="inferred from homology"/>
<dbReference type="FunFam" id="2.30.30.100:FF:000044">
    <property type="entry name" value="Probable U6 snRNA-associated Sm-like protein LSm6"/>
    <property type="match status" value="1"/>
</dbReference>
<dbReference type="PANTHER" id="PTHR11021">
    <property type="entry name" value="SMALL NUCLEAR RIBONUCLEOPROTEIN F SNRNP-F"/>
    <property type="match status" value="1"/>
</dbReference>
<keyword evidence="9 13" id="KW-0694">RNA-binding</keyword>
<keyword evidence="6 13" id="KW-0507">mRNA processing</keyword>
<evidence type="ECO:0000256" key="3">
    <source>
        <dbReference type="ARBA" id="ARBA00007927"/>
    </source>
</evidence>
<feature type="domain" description="Sm" evidence="14">
    <location>
        <begin position="11"/>
        <end position="83"/>
    </location>
</feature>
<evidence type="ECO:0000256" key="4">
    <source>
        <dbReference type="ARBA" id="ARBA00022490"/>
    </source>
</evidence>
<accession>A0A8H7UF69</accession>
<evidence type="ECO:0000256" key="1">
    <source>
        <dbReference type="ARBA" id="ARBA00004123"/>
    </source>
</evidence>
<evidence type="ECO:0000256" key="13">
    <source>
        <dbReference type="PIRNR" id="PIRNR006609"/>
    </source>
</evidence>
<gene>
    <name evidence="15" type="ORF">INT44_006238</name>
</gene>
<keyword evidence="11 13" id="KW-0539">Nucleus</keyword>
<evidence type="ECO:0000256" key="9">
    <source>
        <dbReference type="ARBA" id="ARBA00022884"/>
    </source>
</evidence>
<dbReference type="GO" id="GO:0000932">
    <property type="term" value="C:P-body"/>
    <property type="evidence" value="ECO:0007669"/>
    <property type="project" value="TreeGrafter"/>
</dbReference>
<dbReference type="GO" id="GO:0005681">
    <property type="term" value="C:spliceosomal complex"/>
    <property type="evidence" value="ECO:0007669"/>
    <property type="project" value="UniProtKB-KW"/>
</dbReference>
<evidence type="ECO:0000256" key="6">
    <source>
        <dbReference type="ARBA" id="ARBA00022664"/>
    </source>
</evidence>